<keyword evidence="3" id="KW-0106">Calcium</keyword>
<keyword evidence="4 5" id="KW-1015">Disulfide bond</keyword>
<dbReference type="EMBL" id="CASHTH010001542">
    <property type="protein sequence ID" value="CAI8016596.1"/>
    <property type="molecule type" value="Genomic_DNA"/>
</dbReference>
<comment type="caution">
    <text evidence="5">Lacks conserved residue(s) required for the propagation of feature annotation.</text>
</comment>
<dbReference type="InterPro" id="IPR036772">
    <property type="entry name" value="SRCR-like_dom_sf"/>
</dbReference>
<evidence type="ECO:0000256" key="2">
    <source>
        <dbReference type="ARBA" id="ARBA00022737"/>
    </source>
</evidence>
<feature type="domain" description="SRCR" evidence="8">
    <location>
        <begin position="157"/>
        <end position="271"/>
    </location>
</feature>
<evidence type="ECO:0000256" key="1">
    <source>
        <dbReference type="ARBA" id="ARBA00022729"/>
    </source>
</evidence>
<comment type="caution">
    <text evidence="9">The sequence shown here is derived from an EMBL/GenBank/DDBJ whole genome shotgun (WGS) entry which is preliminary data.</text>
</comment>
<keyword evidence="6" id="KW-0472">Membrane</keyword>
<dbReference type="GO" id="GO:0016020">
    <property type="term" value="C:membrane"/>
    <property type="evidence" value="ECO:0007669"/>
    <property type="project" value="InterPro"/>
</dbReference>
<keyword evidence="1 7" id="KW-0732">Signal</keyword>
<dbReference type="GO" id="GO:0007154">
    <property type="term" value="P:cell communication"/>
    <property type="evidence" value="ECO:0007669"/>
    <property type="project" value="InterPro"/>
</dbReference>
<sequence>MEKAALLSVVLWTAVIISTGASEGKYQGNVLIPSSESSGPHMRVPEGEVLTVCVVRSITTARLLVAVKGETNPAKNSAIGGIDHSPTEISLVFEKSLENQTKCGEFSIVQDGLNEVQETFNLTLSQDNEVDYSNNDGVNIPNNIITVDIVACQRGDIILSESTRKSFSIVEYCKDFEQWVILCDEGNNKWTLEDAIVVCRQAGRLGDEVNPHGLGNKILNARGTVPQCYGNESHIDDCNSSNTTECCPVLVDCGPVSGGDDSSGSAGVIAAAVTVPLLVVLAVVCTAAITLFLLWKNGKLRWDLLKLPHRRK</sequence>
<keyword evidence="2" id="KW-0677">Repeat</keyword>
<dbReference type="Pfam" id="PF00530">
    <property type="entry name" value="SRCR"/>
    <property type="match status" value="1"/>
</dbReference>
<accession>A0AA35RUJ2</accession>
<feature type="signal peptide" evidence="7">
    <location>
        <begin position="1"/>
        <end position="21"/>
    </location>
</feature>
<dbReference type="SUPFAM" id="SSF141072">
    <property type="entry name" value="CalX-like"/>
    <property type="match status" value="1"/>
</dbReference>
<dbReference type="Gene3D" id="2.60.40.2030">
    <property type="match status" value="1"/>
</dbReference>
<dbReference type="PROSITE" id="PS50287">
    <property type="entry name" value="SRCR_2"/>
    <property type="match status" value="1"/>
</dbReference>
<proteinExistence type="predicted"/>
<evidence type="ECO:0000256" key="7">
    <source>
        <dbReference type="SAM" id="SignalP"/>
    </source>
</evidence>
<evidence type="ECO:0000259" key="8">
    <source>
        <dbReference type="PROSITE" id="PS50287"/>
    </source>
</evidence>
<dbReference type="InterPro" id="IPR001190">
    <property type="entry name" value="SRCR"/>
</dbReference>
<feature type="transmembrane region" description="Helical" evidence="6">
    <location>
        <begin position="268"/>
        <end position="295"/>
    </location>
</feature>
<dbReference type="AlphaFoldDB" id="A0AA35RUJ2"/>
<feature type="disulfide bond" evidence="5">
    <location>
        <begin position="228"/>
        <end position="238"/>
    </location>
</feature>
<dbReference type="Pfam" id="PF03160">
    <property type="entry name" value="Calx-beta"/>
    <property type="match status" value="1"/>
</dbReference>
<protein>
    <recommendedName>
        <fullName evidence="8">SRCR domain-containing protein</fullName>
    </recommendedName>
</protein>
<evidence type="ECO:0000313" key="10">
    <source>
        <dbReference type="Proteomes" id="UP001174909"/>
    </source>
</evidence>
<dbReference type="Gene3D" id="3.10.250.10">
    <property type="entry name" value="SRCR-like domain"/>
    <property type="match status" value="1"/>
</dbReference>
<dbReference type="InterPro" id="IPR038081">
    <property type="entry name" value="CalX-like_sf"/>
</dbReference>
<evidence type="ECO:0000256" key="3">
    <source>
        <dbReference type="ARBA" id="ARBA00022837"/>
    </source>
</evidence>
<gene>
    <name evidence="9" type="ORF">GBAR_LOCUS10167</name>
</gene>
<keyword evidence="6" id="KW-0812">Transmembrane</keyword>
<organism evidence="9 10">
    <name type="scientific">Geodia barretti</name>
    <name type="common">Barrett's horny sponge</name>
    <dbReference type="NCBI Taxonomy" id="519541"/>
    <lineage>
        <taxon>Eukaryota</taxon>
        <taxon>Metazoa</taxon>
        <taxon>Porifera</taxon>
        <taxon>Demospongiae</taxon>
        <taxon>Heteroscleromorpha</taxon>
        <taxon>Tetractinellida</taxon>
        <taxon>Astrophorina</taxon>
        <taxon>Geodiidae</taxon>
        <taxon>Geodia</taxon>
    </lineage>
</organism>
<feature type="chain" id="PRO_5041409594" description="SRCR domain-containing protein" evidence="7">
    <location>
        <begin position="22"/>
        <end position="312"/>
    </location>
</feature>
<evidence type="ECO:0000256" key="6">
    <source>
        <dbReference type="SAM" id="Phobius"/>
    </source>
</evidence>
<dbReference type="SUPFAM" id="SSF56487">
    <property type="entry name" value="SRCR-like"/>
    <property type="match status" value="1"/>
</dbReference>
<reference evidence="9" key="1">
    <citation type="submission" date="2023-03" db="EMBL/GenBank/DDBJ databases">
        <authorList>
            <person name="Steffen K."/>
            <person name="Cardenas P."/>
        </authorList>
    </citation>
    <scope>NUCLEOTIDE SEQUENCE</scope>
</reference>
<name>A0AA35RUJ2_GEOBA</name>
<keyword evidence="10" id="KW-1185">Reference proteome</keyword>
<keyword evidence="6" id="KW-1133">Transmembrane helix</keyword>
<dbReference type="InterPro" id="IPR003644">
    <property type="entry name" value="Calx_beta"/>
</dbReference>
<evidence type="ECO:0000256" key="4">
    <source>
        <dbReference type="ARBA" id="ARBA00023157"/>
    </source>
</evidence>
<evidence type="ECO:0000313" key="9">
    <source>
        <dbReference type="EMBL" id="CAI8016596.1"/>
    </source>
</evidence>
<evidence type="ECO:0000256" key="5">
    <source>
        <dbReference type="PROSITE-ProRule" id="PRU00196"/>
    </source>
</evidence>
<dbReference type="Proteomes" id="UP001174909">
    <property type="component" value="Unassembled WGS sequence"/>
</dbReference>